<organism evidence="1 2">
    <name type="scientific">Solibacillus merdavium</name>
    <dbReference type="NCBI Taxonomy" id="2762218"/>
    <lineage>
        <taxon>Bacteria</taxon>
        <taxon>Bacillati</taxon>
        <taxon>Bacillota</taxon>
        <taxon>Bacilli</taxon>
        <taxon>Bacillales</taxon>
        <taxon>Caryophanaceae</taxon>
        <taxon>Solibacillus</taxon>
    </lineage>
</organism>
<proteinExistence type="predicted"/>
<dbReference type="EMBL" id="JACSPW010000002">
    <property type="protein sequence ID" value="MBD8032136.1"/>
    <property type="molecule type" value="Genomic_DNA"/>
</dbReference>
<dbReference type="RefSeq" id="WP_191702744.1">
    <property type="nucleotide sequence ID" value="NZ_JACSPW010000002.1"/>
</dbReference>
<accession>A0ABR8XJL8</accession>
<reference evidence="1 2" key="1">
    <citation type="submission" date="2020-08" db="EMBL/GenBank/DDBJ databases">
        <title>A Genomic Blueprint of the Chicken Gut Microbiome.</title>
        <authorList>
            <person name="Gilroy R."/>
            <person name="Ravi A."/>
            <person name="Getino M."/>
            <person name="Pursley I."/>
            <person name="Horton D.L."/>
            <person name="Alikhan N.-F."/>
            <person name="Baker D."/>
            <person name="Gharbi K."/>
            <person name="Hall N."/>
            <person name="Watson M."/>
            <person name="Adriaenssens E.M."/>
            <person name="Foster-Nyarko E."/>
            <person name="Jarju S."/>
            <person name="Secka A."/>
            <person name="Antonio M."/>
            <person name="Oren A."/>
            <person name="Chaudhuri R."/>
            <person name="La Ragione R.M."/>
            <person name="Hildebrand F."/>
            <person name="Pallen M.J."/>
        </authorList>
    </citation>
    <scope>NUCLEOTIDE SEQUENCE [LARGE SCALE GENOMIC DNA]</scope>
    <source>
        <strain evidence="1 2">Sa1YVA6</strain>
    </source>
</reference>
<keyword evidence="2" id="KW-1185">Reference proteome</keyword>
<name>A0ABR8XJL8_9BACL</name>
<gene>
    <name evidence="1" type="ORF">H9632_03575</name>
</gene>
<dbReference type="Gene3D" id="1.25.40.10">
    <property type="entry name" value="Tetratricopeptide repeat domain"/>
    <property type="match status" value="1"/>
</dbReference>
<evidence type="ECO:0000313" key="1">
    <source>
        <dbReference type="EMBL" id="MBD8032136.1"/>
    </source>
</evidence>
<dbReference type="Proteomes" id="UP000600565">
    <property type="component" value="Unassembled WGS sequence"/>
</dbReference>
<protein>
    <submittedName>
        <fullName evidence="1">DUF3196 domain-containing protein</fullName>
    </submittedName>
</protein>
<evidence type="ECO:0000313" key="2">
    <source>
        <dbReference type="Proteomes" id="UP000600565"/>
    </source>
</evidence>
<dbReference type="SUPFAM" id="SSF48452">
    <property type="entry name" value="TPR-like"/>
    <property type="match status" value="1"/>
</dbReference>
<sequence>MNENKENKNKRKVILFPGTVDRLFNEAKKLAETLHYNEANEMFEQALLLGEGDEISLSIFAYSLYEVKNFERAKQICEELLAIGPSMYFEVMELYLTICMQLRQFKQVEKIIESLFDEELIPEHEIEKFERLKNLNAHIAENQGSQLQSSPVNDDDGDFEIIASELLKLSVQEQLMIINELPEKNIRPYVKEIKAVIETEDVHPFIQSLLLILLVEQEVNLDLNIAKFDMTKQVNPAQLPLPTKMPQYEEIATIISEKLVQEPSTLEFAQHLMAKHAIVLYPFEWAIFRSEDIALSYIEFVKSMFGEIVEINSEIVDFLQKIEKISDLQE</sequence>
<comment type="caution">
    <text evidence="1">The sequence shown here is derived from an EMBL/GenBank/DDBJ whole genome shotgun (WGS) entry which is preliminary data.</text>
</comment>
<dbReference type="InterPro" id="IPR011990">
    <property type="entry name" value="TPR-like_helical_dom_sf"/>
</dbReference>
<dbReference type="SUPFAM" id="SSF116965">
    <property type="entry name" value="Hypothetical protein MPN330"/>
    <property type="match status" value="1"/>
</dbReference>